<feature type="transmembrane region" description="Helical" evidence="1">
    <location>
        <begin position="72"/>
        <end position="89"/>
    </location>
</feature>
<evidence type="ECO:0000313" key="2">
    <source>
        <dbReference type="EMBL" id="CAB4903627.1"/>
    </source>
</evidence>
<sequence>MSETLTPTGGLPRVGVWFEILSLGYAGVIVVSELLNGHVASMGGGYLALTILSAVLAAIAGLVDIFRPGRIVGWWVVFAVIMAVIVVATPSSGTSEWFVPLFFATGVDATGAHVAVVPILQTFANPPSTFFLSLSGIAFWGLVVAWVMSLRTWRRAPKRRTDGGRQAGPFSGGQLG</sequence>
<name>A0A6J7G6L9_9ZZZZ</name>
<accession>A0A6J7G6L9</accession>
<feature type="transmembrane region" description="Helical" evidence="1">
    <location>
        <begin position="14"/>
        <end position="35"/>
    </location>
</feature>
<feature type="transmembrane region" description="Helical" evidence="1">
    <location>
        <begin position="130"/>
        <end position="150"/>
    </location>
</feature>
<keyword evidence="1" id="KW-0812">Transmembrane</keyword>
<organism evidence="2">
    <name type="scientific">freshwater metagenome</name>
    <dbReference type="NCBI Taxonomy" id="449393"/>
    <lineage>
        <taxon>unclassified sequences</taxon>
        <taxon>metagenomes</taxon>
        <taxon>ecological metagenomes</taxon>
    </lineage>
</organism>
<dbReference type="EMBL" id="CAFBMB010000085">
    <property type="protein sequence ID" value="CAB4903627.1"/>
    <property type="molecule type" value="Genomic_DNA"/>
</dbReference>
<keyword evidence="1" id="KW-1133">Transmembrane helix</keyword>
<proteinExistence type="predicted"/>
<feature type="transmembrane region" description="Helical" evidence="1">
    <location>
        <begin position="47"/>
        <end position="66"/>
    </location>
</feature>
<evidence type="ECO:0000256" key="1">
    <source>
        <dbReference type="SAM" id="Phobius"/>
    </source>
</evidence>
<keyword evidence="1" id="KW-0472">Membrane</keyword>
<gene>
    <name evidence="2" type="ORF">UFOPK3516_01067</name>
</gene>
<protein>
    <submittedName>
        <fullName evidence="2">Unannotated protein</fullName>
    </submittedName>
</protein>
<feature type="transmembrane region" description="Helical" evidence="1">
    <location>
        <begin position="101"/>
        <end position="124"/>
    </location>
</feature>
<reference evidence="2" key="1">
    <citation type="submission" date="2020-05" db="EMBL/GenBank/DDBJ databases">
        <authorList>
            <person name="Chiriac C."/>
            <person name="Salcher M."/>
            <person name="Ghai R."/>
            <person name="Kavagutti S V."/>
        </authorList>
    </citation>
    <scope>NUCLEOTIDE SEQUENCE</scope>
</reference>
<dbReference type="AlphaFoldDB" id="A0A6J7G6L9"/>